<dbReference type="Proteomes" id="UP001224775">
    <property type="component" value="Unassembled WGS sequence"/>
</dbReference>
<dbReference type="InterPro" id="IPR040079">
    <property type="entry name" value="Glutathione_S-Trfase"/>
</dbReference>
<name>A0AAD9DD77_9STRA</name>
<proteinExistence type="predicted"/>
<reference evidence="3" key="1">
    <citation type="submission" date="2023-06" db="EMBL/GenBank/DDBJ databases">
        <title>Survivors Of The Sea: Transcriptome response of Skeletonema marinoi to long-term dormancy.</title>
        <authorList>
            <person name="Pinder M.I.M."/>
            <person name="Kourtchenko O."/>
            <person name="Robertson E.K."/>
            <person name="Larsson T."/>
            <person name="Maumus F."/>
            <person name="Osuna-Cruz C.M."/>
            <person name="Vancaester E."/>
            <person name="Stenow R."/>
            <person name="Vandepoele K."/>
            <person name="Ploug H."/>
            <person name="Bruchert V."/>
            <person name="Godhe A."/>
            <person name="Topel M."/>
        </authorList>
    </citation>
    <scope>NUCLEOTIDE SEQUENCE</scope>
    <source>
        <strain evidence="3">R05AC</strain>
    </source>
</reference>
<dbReference type="PROSITE" id="PS50405">
    <property type="entry name" value="GST_CTER"/>
    <property type="match status" value="1"/>
</dbReference>
<dbReference type="SUPFAM" id="SSF47616">
    <property type="entry name" value="GST C-terminal domain-like"/>
    <property type="match status" value="1"/>
</dbReference>
<accession>A0AAD9DD77</accession>
<dbReference type="InterPro" id="IPR010987">
    <property type="entry name" value="Glutathione-S-Trfase_C-like"/>
</dbReference>
<evidence type="ECO:0000313" key="3">
    <source>
        <dbReference type="EMBL" id="KAK1743321.1"/>
    </source>
</evidence>
<dbReference type="Pfam" id="PF00043">
    <property type="entry name" value="GST_C"/>
    <property type="match status" value="1"/>
</dbReference>
<keyword evidence="1" id="KW-0732">Signal</keyword>
<dbReference type="AlphaFoldDB" id="A0AAD9DD77"/>
<dbReference type="PANTHER" id="PTHR43968">
    <property type="match status" value="1"/>
</dbReference>
<dbReference type="PANTHER" id="PTHR43968:SF6">
    <property type="entry name" value="GLUTATHIONE S-TRANSFERASE OMEGA"/>
    <property type="match status" value="1"/>
</dbReference>
<dbReference type="SFLD" id="SFLDG00358">
    <property type="entry name" value="Main_(cytGST)"/>
    <property type="match status" value="1"/>
</dbReference>
<dbReference type="InterPro" id="IPR004045">
    <property type="entry name" value="Glutathione_S-Trfase_N"/>
</dbReference>
<evidence type="ECO:0000256" key="1">
    <source>
        <dbReference type="SAM" id="SignalP"/>
    </source>
</evidence>
<protein>
    <submittedName>
        <fullName evidence="3">Glutathione S-transferase</fullName>
        <ecNumber evidence="3">2.5.1.18</ecNumber>
    </submittedName>
</protein>
<dbReference type="EC" id="2.5.1.18" evidence="3"/>
<sequence length="281" mass="32304">MRPLLLLFCYYKVATAFVSASRGGVAPSPTSLAGGYDATIGADPKTPIQFFVLPGNTCPYVQRTHITLIELGLPYDVTEVTGMPKPDWYLKINPRGKVPAIRVPTADYAVIYESAICNEFLCDYATFRQQKQRLMPMDPFMRARIRLLNDHCDNVFSKTQFTFLMNKDEEKHFECMNQMEEALRMYEDALVESKGPYLLGEDFTIADLHLLPFIQRLTITLKHWKEYELPTDKFPKLVEWVQSCLERDSVKASSMTREKTIEVYSRFVEADYSFGGLNKNK</sequence>
<feature type="chain" id="PRO_5042063144" evidence="1">
    <location>
        <begin position="17"/>
        <end position="281"/>
    </location>
</feature>
<evidence type="ECO:0000259" key="2">
    <source>
        <dbReference type="PROSITE" id="PS50405"/>
    </source>
</evidence>
<dbReference type="EMBL" id="JATAAI010000009">
    <property type="protein sequence ID" value="KAK1743321.1"/>
    <property type="molecule type" value="Genomic_DNA"/>
</dbReference>
<dbReference type="InterPro" id="IPR036249">
    <property type="entry name" value="Thioredoxin-like_sf"/>
</dbReference>
<evidence type="ECO:0000313" key="4">
    <source>
        <dbReference type="Proteomes" id="UP001224775"/>
    </source>
</evidence>
<dbReference type="SUPFAM" id="SSF52833">
    <property type="entry name" value="Thioredoxin-like"/>
    <property type="match status" value="1"/>
</dbReference>
<dbReference type="Pfam" id="PF13409">
    <property type="entry name" value="GST_N_2"/>
    <property type="match status" value="1"/>
</dbReference>
<dbReference type="InterPro" id="IPR004046">
    <property type="entry name" value="GST_C"/>
</dbReference>
<keyword evidence="4" id="KW-1185">Reference proteome</keyword>
<feature type="domain" description="GST C-terminal" evidence="2">
    <location>
        <begin position="138"/>
        <end position="267"/>
    </location>
</feature>
<feature type="signal peptide" evidence="1">
    <location>
        <begin position="1"/>
        <end position="16"/>
    </location>
</feature>
<gene>
    <name evidence="3" type="ORF">QTG54_005942</name>
</gene>
<keyword evidence="3" id="KW-0808">Transferase</keyword>
<organism evidence="3 4">
    <name type="scientific">Skeletonema marinoi</name>
    <dbReference type="NCBI Taxonomy" id="267567"/>
    <lineage>
        <taxon>Eukaryota</taxon>
        <taxon>Sar</taxon>
        <taxon>Stramenopiles</taxon>
        <taxon>Ochrophyta</taxon>
        <taxon>Bacillariophyta</taxon>
        <taxon>Coscinodiscophyceae</taxon>
        <taxon>Thalassiosirophycidae</taxon>
        <taxon>Thalassiosirales</taxon>
        <taxon>Skeletonemataceae</taxon>
        <taxon>Skeletonema</taxon>
        <taxon>Skeletonema marinoi-dohrnii complex</taxon>
    </lineage>
</organism>
<dbReference type="InterPro" id="IPR036282">
    <property type="entry name" value="Glutathione-S-Trfase_C_sf"/>
</dbReference>
<dbReference type="Gene3D" id="1.20.1050.10">
    <property type="match status" value="1"/>
</dbReference>
<dbReference type="InterPro" id="IPR050983">
    <property type="entry name" value="GST_Omega/HSP26"/>
</dbReference>
<comment type="caution">
    <text evidence="3">The sequence shown here is derived from an EMBL/GenBank/DDBJ whole genome shotgun (WGS) entry which is preliminary data.</text>
</comment>
<dbReference type="SFLD" id="SFLDS00019">
    <property type="entry name" value="Glutathione_Transferase_(cytos"/>
    <property type="match status" value="1"/>
</dbReference>
<dbReference type="GO" id="GO:0004364">
    <property type="term" value="F:glutathione transferase activity"/>
    <property type="evidence" value="ECO:0007669"/>
    <property type="project" value="UniProtKB-EC"/>
</dbReference>
<dbReference type="GO" id="GO:0005737">
    <property type="term" value="C:cytoplasm"/>
    <property type="evidence" value="ECO:0007669"/>
    <property type="project" value="TreeGrafter"/>
</dbReference>
<dbReference type="Gene3D" id="3.40.30.10">
    <property type="entry name" value="Glutaredoxin"/>
    <property type="match status" value="1"/>
</dbReference>